<reference evidence="1" key="1">
    <citation type="submission" date="2022-10" db="EMBL/GenBank/DDBJ databases">
        <title>Comparative genomics and taxonomic characterization of three novel marine species of genus Reichenbachiella exhibiting antioxidant and polysaccharide degradation activities.</title>
        <authorList>
            <person name="Muhammad N."/>
            <person name="Lee Y.-J."/>
            <person name="Ko J."/>
            <person name="Kim S.-G."/>
        </authorList>
    </citation>
    <scope>NUCLEOTIDE SEQUENCE</scope>
    <source>
        <strain evidence="1">Wsw4-B4</strain>
    </source>
</reference>
<dbReference type="RefSeq" id="WP_263052107.1">
    <property type="nucleotide sequence ID" value="NZ_CP106735.1"/>
</dbReference>
<evidence type="ECO:0000313" key="2">
    <source>
        <dbReference type="Proteomes" id="UP001062165"/>
    </source>
</evidence>
<dbReference type="Proteomes" id="UP001062165">
    <property type="component" value="Chromosome"/>
</dbReference>
<keyword evidence="2" id="KW-1185">Reference proteome</keyword>
<protein>
    <submittedName>
        <fullName evidence="1">AsmA-like C-terminal region-containing protein</fullName>
    </submittedName>
</protein>
<dbReference type="EMBL" id="CP106735">
    <property type="protein sequence ID" value="UXX80377.1"/>
    <property type="molecule type" value="Genomic_DNA"/>
</dbReference>
<accession>A0ABY6D2J3</accession>
<proteinExistence type="predicted"/>
<evidence type="ECO:0000313" key="1">
    <source>
        <dbReference type="EMBL" id="UXX80377.1"/>
    </source>
</evidence>
<sequence length="1019" mass="116511">MKILLRLVGVIALLLFLPLLFLELAVSVWYKHDVVQELQFLANESLESEITFDNIEVSALRHFPELTISVLGLSIKEDKYEVLYSDRMGMQINLLDIYDNNYALSKIEIIRPRFLAPVDSTGQKFMIRVKKKTSPSTGLRLMLDVPAIEIRDALIIINNEYKGNRIRMNIEKGDFRLRSFDDLLEFKGDAFGVLDTMISKGRLSQTAVPIAAHQSTLRLNTLDSRILFDGTLQLYNAHLKAYGLLKPIGYGNMLDITLEGDEARVNEYVALIPQFQTLNFHQHNPDARLQLTIHNSGYVDPVTFPNIDILFEMKDASFSRAGLPGIVDSVNFRGHFSNGKLRNAKTSEMVIDFGRAKVDNSFFAIQGYIRNFDDPYIDMKASSEIELEDVNELLDFPDLEMAGSIRIHADVKGRMSELEKMRQTKEPHFNGEIIFENVWLLKKPSNIKIEQLHGKVVVKNTELSMQNLHARYNQAKINISGHTPNFMPLVEQKSGRKSHAQLSIILDNLALTEADLVMDKKEDKEEASNLAAFQFPDFLNLNCNIIFNQFAYEDYRAESIDIGLSLTSDSMLLHKGHVKFDQGDFWLEGVSRPSTTEAKNYEIWLKADLDHINTNNYWQPKTAVNKKESSTLPDYAAFTVHTDLKFKSLTHDKITLQDIHIVSDMQDQNIHTRTLDFSFPYGQVQSRFDMLLIDSVYHLEGKSTVALTAIDIDSIKQYYNTIKPQVQKEDSTSKESTFIIDGYTFELTAPQVNYKDIVADQLAIQLQLNENHIRLDHAAFELFEGQINLSGIIKQDKYSEVKAFCNIDAKHIDLGSLTNQFGGPNKELFSKKHFKGEVGVGGQVLLQFNHKLEHQEDEMLGKIKVSLSNGELMEFPPITESLKFIKQANRDTILLANRNLEVLFHNDEVLLPRTVFKTSLSNIEFSGYHNKDIGFGFDLQVSVGDLLFKSQKKKRKQVRENKQATFGAIKHYLQARSENGKMHIQSMKKKEYREDLERLNHRYAHVDSTLKMMNLQIAQ</sequence>
<organism evidence="1 2">
    <name type="scientific">Reichenbachiella carrageenanivorans</name>
    <dbReference type="NCBI Taxonomy" id="2979869"/>
    <lineage>
        <taxon>Bacteria</taxon>
        <taxon>Pseudomonadati</taxon>
        <taxon>Bacteroidota</taxon>
        <taxon>Cytophagia</taxon>
        <taxon>Cytophagales</taxon>
        <taxon>Reichenbachiellaceae</taxon>
        <taxon>Reichenbachiella</taxon>
    </lineage>
</organism>
<name>A0ABY6D2J3_9BACT</name>
<gene>
    <name evidence="1" type="ORF">N7E81_04595</name>
</gene>